<dbReference type="CDD" id="cd06580">
    <property type="entry name" value="TM_PBP1_transp_TpRbsC_like"/>
    <property type="match status" value="1"/>
</dbReference>
<keyword evidence="8" id="KW-1185">Reference proteome</keyword>
<accession>A0A2V3WCL5</accession>
<evidence type="ECO:0000313" key="7">
    <source>
        <dbReference type="EMBL" id="PXW92476.1"/>
    </source>
</evidence>
<feature type="transmembrane region" description="Helical" evidence="6">
    <location>
        <begin position="238"/>
        <end position="265"/>
    </location>
</feature>
<sequence length="348" mass="36981">MTDNRKMNILVPILSVLLGFLVGAIIMIAYGYNPIAGYSALFQGAFGSLYNVGETIRRTIPLVLTGLAVAFAFRAGLFNIGAEGQVFVGWFAAVWVGVTFELPAIIHIPVAILAAALAGAIWAAVPGILKATRGVHEVVVTIMMNYIALHVTNYLIRTVLSDGGSQSARISQSASLSTQGLKEMFGYSQIHWGFVVSIILAVFIWFFLERTTYGFELRAVGFNPNAANYAGMSVKRNIILAMMLSGALAGVGGAMEGIGTFGYMYTHASYTNLGFDGIAVALLGANTAPGVVIAAFLFGALKVGALSMPPLSGVPSELVDIVIAMIIFFVAASYMIRLLILRFSKGEK</sequence>
<feature type="transmembrane region" description="Helical" evidence="6">
    <location>
        <begin position="190"/>
        <end position="208"/>
    </location>
</feature>
<dbReference type="EMBL" id="QJJR01000002">
    <property type="protein sequence ID" value="PXW92476.1"/>
    <property type="molecule type" value="Genomic_DNA"/>
</dbReference>
<evidence type="ECO:0000256" key="5">
    <source>
        <dbReference type="ARBA" id="ARBA00023136"/>
    </source>
</evidence>
<feature type="transmembrane region" description="Helical" evidence="6">
    <location>
        <begin position="60"/>
        <end position="82"/>
    </location>
</feature>
<dbReference type="GO" id="GO:0022857">
    <property type="term" value="F:transmembrane transporter activity"/>
    <property type="evidence" value="ECO:0007669"/>
    <property type="project" value="InterPro"/>
</dbReference>
<protein>
    <submittedName>
        <fullName evidence="7">Nucleoside ABC transporter membrane protein</fullName>
    </submittedName>
</protein>
<evidence type="ECO:0000256" key="4">
    <source>
        <dbReference type="ARBA" id="ARBA00022989"/>
    </source>
</evidence>
<keyword evidence="5 6" id="KW-0472">Membrane</keyword>
<feature type="transmembrane region" description="Helical" evidence="6">
    <location>
        <begin position="102"/>
        <end position="125"/>
    </location>
</feature>
<feature type="transmembrane region" description="Helical" evidence="6">
    <location>
        <begin position="321"/>
        <end position="340"/>
    </location>
</feature>
<proteinExistence type="predicted"/>
<evidence type="ECO:0000313" key="8">
    <source>
        <dbReference type="Proteomes" id="UP000247922"/>
    </source>
</evidence>
<feature type="transmembrane region" description="Helical" evidence="6">
    <location>
        <begin position="7"/>
        <end position="29"/>
    </location>
</feature>
<gene>
    <name evidence="7" type="ORF">DES38_10257</name>
</gene>
<keyword evidence="2" id="KW-1003">Cell membrane</keyword>
<dbReference type="RefSeq" id="WP_110250360.1">
    <property type="nucleotide sequence ID" value="NZ_QJJR01000002.1"/>
</dbReference>
<evidence type="ECO:0000256" key="1">
    <source>
        <dbReference type="ARBA" id="ARBA00004651"/>
    </source>
</evidence>
<reference evidence="7 8" key="1">
    <citation type="submission" date="2018-05" db="EMBL/GenBank/DDBJ databases">
        <title>Genomic Encyclopedia of Type Strains, Phase IV (KMG-IV): sequencing the most valuable type-strain genomes for metagenomic binning, comparative biology and taxonomic classification.</title>
        <authorList>
            <person name="Goeker M."/>
        </authorList>
    </citation>
    <scope>NUCLEOTIDE SEQUENCE [LARGE SCALE GENOMIC DNA]</scope>
    <source>
        <strain evidence="7 8">DSM 22440</strain>
    </source>
</reference>
<dbReference type="PANTHER" id="PTHR47089:SF1">
    <property type="entry name" value="GUANOSINE ABC TRANSPORTER PERMEASE PROTEIN NUPP"/>
    <property type="match status" value="1"/>
</dbReference>
<dbReference type="AlphaFoldDB" id="A0A2V3WCL5"/>
<dbReference type="OrthoDB" id="45037at2"/>
<keyword evidence="3 6" id="KW-0812">Transmembrane</keyword>
<comment type="caution">
    <text evidence="7">The sequence shown here is derived from an EMBL/GenBank/DDBJ whole genome shotgun (WGS) entry which is preliminary data.</text>
</comment>
<dbReference type="Pfam" id="PF02653">
    <property type="entry name" value="BPD_transp_2"/>
    <property type="match status" value="1"/>
</dbReference>
<organism evidence="7 8">
    <name type="scientific">Streptohalobacillus salinus</name>
    <dbReference type="NCBI Taxonomy" id="621096"/>
    <lineage>
        <taxon>Bacteria</taxon>
        <taxon>Bacillati</taxon>
        <taxon>Bacillota</taxon>
        <taxon>Bacilli</taxon>
        <taxon>Bacillales</taxon>
        <taxon>Bacillaceae</taxon>
        <taxon>Streptohalobacillus</taxon>
    </lineage>
</organism>
<dbReference type="PANTHER" id="PTHR47089">
    <property type="entry name" value="ABC TRANSPORTER, PERMEASE PROTEIN"/>
    <property type="match status" value="1"/>
</dbReference>
<name>A0A2V3WCL5_9BACI</name>
<dbReference type="GO" id="GO:0005886">
    <property type="term" value="C:plasma membrane"/>
    <property type="evidence" value="ECO:0007669"/>
    <property type="project" value="UniProtKB-SubCell"/>
</dbReference>
<evidence type="ECO:0000256" key="3">
    <source>
        <dbReference type="ARBA" id="ARBA00022692"/>
    </source>
</evidence>
<feature type="transmembrane region" description="Helical" evidence="6">
    <location>
        <begin position="277"/>
        <end position="301"/>
    </location>
</feature>
<evidence type="ECO:0000256" key="6">
    <source>
        <dbReference type="SAM" id="Phobius"/>
    </source>
</evidence>
<feature type="transmembrane region" description="Helical" evidence="6">
    <location>
        <begin position="35"/>
        <end position="53"/>
    </location>
</feature>
<keyword evidence="4 6" id="KW-1133">Transmembrane helix</keyword>
<dbReference type="InterPro" id="IPR001851">
    <property type="entry name" value="ABC_transp_permease"/>
</dbReference>
<dbReference type="Proteomes" id="UP000247922">
    <property type="component" value="Unassembled WGS sequence"/>
</dbReference>
<comment type="subcellular location">
    <subcellularLocation>
        <location evidence="1">Cell membrane</location>
        <topology evidence="1">Multi-pass membrane protein</topology>
    </subcellularLocation>
</comment>
<evidence type="ECO:0000256" key="2">
    <source>
        <dbReference type="ARBA" id="ARBA00022475"/>
    </source>
</evidence>